<accession>A0A8J3RRZ6</accession>
<organism evidence="2 3">
    <name type="scientific">Planobispora longispora</name>
    <dbReference type="NCBI Taxonomy" id="28887"/>
    <lineage>
        <taxon>Bacteria</taxon>
        <taxon>Bacillati</taxon>
        <taxon>Actinomycetota</taxon>
        <taxon>Actinomycetes</taxon>
        <taxon>Streptosporangiales</taxon>
        <taxon>Streptosporangiaceae</taxon>
        <taxon>Planobispora</taxon>
    </lineage>
</organism>
<comment type="caution">
    <text evidence="2">The sequence shown here is derived from an EMBL/GenBank/DDBJ whole genome shotgun (WGS) entry which is preliminary data.</text>
</comment>
<dbReference type="Proteomes" id="UP000616724">
    <property type="component" value="Unassembled WGS sequence"/>
</dbReference>
<proteinExistence type="predicted"/>
<keyword evidence="3" id="KW-1185">Reference proteome</keyword>
<dbReference type="RefSeq" id="WP_203894121.1">
    <property type="nucleotide sequence ID" value="NZ_BOOH01000051.1"/>
</dbReference>
<evidence type="ECO:0000313" key="3">
    <source>
        <dbReference type="Proteomes" id="UP000616724"/>
    </source>
</evidence>
<dbReference type="AlphaFoldDB" id="A0A8J3RRZ6"/>
<name>A0A8J3RRZ6_9ACTN</name>
<gene>
    <name evidence="2" type="ORF">Plo01_60890</name>
</gene>
<reference evidence="2 3" key="1">
    <citation type="submission" date="2021-01" db="EMBL/GenBank/DDBJ databases">
        <title>Whole genome shotgun sequence of Planobispora longispora NBRC 13918.</title>
        <authorList>
            <person name="Komaki H."/>
            <person name="Tamura T."/>
        </authorList>
    </citation>
    <scope>NUCLEOTIDE SEQUENCE [LARGE SCALE GENOMIC DNA]</scope>
    <source>
        <strain evidence="2 3">NBRC 13918</strain>
    </source>
</reference>
<sequence>MRYLTGLDVEVQQAVLGTPGIRQRSSSDDRNEPSSPAARASAAGGAAPLHRGADLLPAPAGRSPGGVPGGGITGVERWQIEALHHIRDVSYGEDASQIRTDSGPRAMATLRNLAIGILKTAGHTSIAAACRHHTRDATRILEILGLRPA</sequence>
<evidence type="ECO:0000313" key="2">
    <source>
        <dbReference type="EMBL" id="GIH79660.1"/>
    </source>
</evidence>
<dbReference type="EMBL" id="BOOH01000051">
    <property type="protein sequence ID" value="GIH79660.1"/>
    <property type="molecule type" value="Genomic_DNA"/>
</dbReference>
<feature type="compositionally biased region" description="Low complexity" evidence="1">
    <location>
        <begin position="33"/>
        <end position="48"/>
    </location>
</feature>
<feature type="compositionally biased region" description="Gly residues" evidence="1">
    <location>
        <begin position="63"/>
        <end position="73"/>
    </location>
</feature>
<protein>
    <submittedName>
        <fullName evidence="2">Uncharacterized protein</fullName>
    </submittedName>
</protein>
<feature type="region of interest" description="Disordered" evidence="1">
    <location>
        <begin position="16"/>
        <end position="73"/>
    </location>
</feature>
<evidence type="ECO:0000256" key="1">
    <source>
        <dbReference type="SAM" id="MobiDB-lite"/>
    </source>
</evidence>